<keyword evidence="4 7" id="KW-1133">Transmembrane helix</keyword>
<feature type="domain" description="Phage shock protein PspC N-terminal" evidence="8">
    <location>
        <begin position="123"/>
        <end position="181"/>
    </location>
</feature>
<gene>
    <name evidence="9" type="ORF">E7747_06220</name>
</gene>
<name>A0A4P7W1W4_9BACT</name>
<dbReference type="KEGG" id="ddb:E7747_06220"/>
<evidence type="ECO:0000256" key="1">
    <source>
        <dbReference type="ARBA" id="ARBA00004162"/>
    </source>
</evidence>
<evidence type="ECO:0000256" key="2">
    <source>
        <dbReference type="ARBA" id="ARBA00022475"/>
    </source>
</evidence>
<keyword evidence="2" id="KW-1003">Cell membrane</keyword>
<dbReference type="RefSeq" id="WP_123613633.1">
    <property type="nucleotide sequence ID" value="NZ_CAXHQF010000026.1"/>
</dbReference>
<evidence type="ECO:0000256" key="5">
    <source>
        <dbReference type="ARBA" id="ARBA00023136"/>
    </source>
</evidence>
<keyword evidence="3 7" id="KW-0812">Transmembrane</keyword>
<dbReference type="Proteomes" id="UP000297149">
    <property type="component" value="Chromosome"/>
</dbReference>
<feature type="transmembrane region" description="Helical" evidence="7">
    <location>
        <begin position="289"/>
        <end position="314"/>
    </location>
</feature>
<accession>A0A4P7W1W4</accession>
<evidence type="ECO:0000256" key="3">
    <source>
        <dbReference type="ARBA" id="ARBA00022692"/>
    </source>
</evidence>
<dbReference type="InterPro" id="IPR052027">
    <property type="entry name" value="PspC"/>
</dbReference>
<feature type="compositionally biased region" description="Basic and acidic residues" evidence="6">
    <location>
        <begin position="79"/>
        <end position="92"/>
    </location>
</feature>
<keyword evidence="5 7" id="KW-0472">Membrane</keyword>
<dbReference type="PANTHER" id="PTHR33885:SF3">
    <property type="entry name" value="PHAGE SHOCK PROTEIN C"/>
    <property type="match status" value="1"/>
</dbReference>
<sequence>MKKTFPVNINGNIFYIDEDAYKLLLDYLSQLRTTFTGAEGEEIVNDIESRISEHFDERIRLGANVIVLEDVNRVIETMGRPEELSDESRPETDSQEETTDSCGSQNVPPFNGTQACPPPPIHKRLFRDIRHRVFGGVIAGLSQYFDWDVTVMRILFVVLTLCTYFWPCVIIYLVAWMVIPVARTPREILEMQGQPVTLDNIGQTVINNSVPPAAPVPDTDTSSFAYFVNTFFSIAAKFILGFFGLIAAVTAIVFCCLILVAICGIIIYWTSGATTILDGLDILETAAPYISSWGGIAIFCAILLPALAVTWVASCVLFKAKTPSKAGIITAVILEIIIIAIAAVLMGLADHYEDQAFCLFYSMAQPISFSLTSSIDSLSQVAETAASIPSLTRNAVIPSAILVAPAITA</sequence>
<dbReference type="GO" id="GO:0005886">
    <property type="term" value="C:plasma membrane"/>
    <property type="evidence" value="ECO:0007669"/>
    <property type="project" value="UniProtKB-SubCell"/>
</dbReference>
<organism evidence="9 10">
    <name type="scientific">Duncaniella dubosii</name>
    <dbReference type="NCBI Taxonomy" id="2518971"/>
    <lineage>
        <taxon>Bacteria</taxon>
        <taxon>Pseudomonadati</taxon>
        <taxon>Bacteroidota</taxon>
        <taxon>Bacteroidia</taxon>
        <taxon>Bacteroidales</taxon>
        <taxon>Muribaculaceae</taxon>
        <taxon>Duncaniella</taxon>
    </lineage>
</organism>
<feature type="region of interest" description="Disordered" evidence="6">
    <location>
        <begin position="79"/>
        <end position="119"/>
    </location>
</feature>
<dbReference type="Pfam" id="PF04024">
    <property type="entry name" value="PspC"/>
    <property type="match status" value="1"/>
</dbReference>
<dbReference type="PANTHER" id="PTHR33885">
    <property type="entry name" value="PHAGE SHOCK PROTEIN C"/>
    <property type="match status" value="1"/>
</dbReference>
<keyword evidence="10" id="KW-1185">Reference proteome</keyword>
<dbReference type="InterPro" id="IPR007168">
    <property type="entry name" value="Phageshock_PspC_N"/>
</dbReference>
<dbReference type="EMBL" id="CP039396">
    <property type="protein sequence ID" value="QCD41914.1"/>
    <property type="molecule type" value="Genomic_DNA"/>
</dbReference>
<feature type="transmembrane region" description="Helical" evidence="7">
    <location>
        <begin position="326"/>
        <end position="349"/>
    </location>
</feature>
<reference evidence="10" key="1">
    <citation type="submission" date="2019-02" db="EMBL/GenBank/DDBJ databases">
        <title>Isolation and identification of novel species under the genus Muribaculum.</title>
        <authorList>
            <person name="Miyake S."/>
            <person name="Ding Y."/>
            <person name="Low A."/>
            <person name="Soh M."/>
            <person name="Seedorf H."/>
        </authorList>
    </citation>
    <scope>NUCLEOTIDE SEQUENCE [LARGE SCALE GENOMIC DNA]</scope>
    <source>
        <strain evidence="10">H5</strain>
    </source>
</reference>
<proteinExistence type="predicted"/>
<evidence type="ECO:0000313" key="10">
    <source>
        <dbReference type="Proteomes" id="UP000297149"/>
    </source>
</evidence>
<evidence type="ECO:0000256" key="6">
    <source>
        <dbReference type="SAM" id="MobiDB-lite"/>
    </source>
</evidence>
<evidence type="ECO:0000256" key="4">
    <source>
        <dbReference type="ARBA" id="ARBA00022989"/>
    </source>
</evidence>
<evidence type="ECO:0000259" key="8">
    <source>
        <dbReference type="Pfam" id="PF04024"/>
    </source>
</evidence>
<evidence type="ECO:0000313" key="9">
    <source>
        <dbReference type="EMBL" id="QCD41914.1"/>
    </source>
</evidence>
<comment type="subcellular location">
    <subcellularLocation>
        <location evidence="1">Cell membrane</location>
        <topology evidence="1">Single-pass membrane protein</topology>
    </subcellularLocation>
</comment>
<feature type="transmembrane region" description="Helical" evidence="7">
    <location>
        <begin position="238"/>
        <end position="269"/>
    </location>
</feature>
<dbReference type="AlphaFoldDB" id="A0A4P7W1W4"/>
<evidence type="ECO:0000256" key="7">
    <source>
        <dbReference type="SAM" id="Phobius"/>
    </source>
</evidence>
<feature type="compositionally biased region" description="Polar residues" evidence="6">
    <location>
        <begin position="100"/>
        <end position="114"/>
    </location>
</feature>
<protein>
    <submittedName>
        <fullName evidence="9">PspC domain-containing protein</fullName>
    </submittedName>
</protein>
<feature type="transmembrane region" description="Helical" evidence="7">
    <location>
        <begin position="151"/>
        <end position="179"/>
    </location>
</feature>